<protein>
    <recommendedName>
        <fullName evidence="4">LamG domain-containing protein</fullName>
    </recommendedName>
</protein>
<evidence type="ECO:0000256" key="1">
    <source>
        <dbReference type="SAM" id="SignalP"/>
    </source>
</evidence>
<gene>
    <name evidence="2" type="ORF">OKA05_09615</name>
</gene>
<dbReference type="Proteomes" id="UP001320876">
    <property type="component" value="Unassembled WGS sequence"/>
</dbReference>
<feature type="chain" id="PRO_5047411726" description="LamG domain-containing protein" evidence="1">
    <location>
        <begin position="18"/>
        <end position="283"/>
    </location>
</feature>
<reference evidence="2 3" key="1">
    <citation type="submission" date="2022-10" db="EMBL/GenBank/DDBJ databases">
        <title>Luteolibacter arcticus strain CCTCC AB 2014275, whole genome shotgun sequencing project.</title>
        <authorList>
            <person name="Zhao G."/>
            <person name="Shen L."/>
        </authorList>
    </citation>
    <scope>NUCLEOTIDE SEQUENCE [LARGE SCALE GENOMIC DNA]</scope>
    <source>
        <strain evidence="2 3">CCTCC AB 2014275</strain>
    </source>
</reference>
<comment type="caution">
    <text evidence="2">The sequence shown here is derived from an EMBL/GenBank/DDBJ whole genome shotgun (WGS) entry which is preliminary data.</text>
</comment>
<keyword evidence="3" id="KW-1185">Reference proteome</keyword>
<evidence type="ECO:0000313" key="2">
    <source>
        <dbReference type="EMBL" id="MCW1922806.1"/>
    </source>
</evidence>
<dbReference type="RefSeq" id="WP_264486913.1">
    <property type="nucleotide sequence ID" value="NZ_JAPDDT010000003.1"/>
</dbReference>
<dbReference type="EMBL" id="JAPDDT010000003">
    <property type="protein sequence ID" value="MCW1922806.1"/>
    <property type="molecule type" value="Genomic_DNA"/>
</dbReference>
<sequence length="283" mass="30472">MRIRSLAFLILPLLANAGEPLPSAALVLDLDAGKGVKVEDGDKVAAWTNQAPGAVAKDFVKRDEGRKEASSGRPTLVKDVATLGGKATLDFRHHELVCLDEDAFDGLTTGKGHTWIAVLSVHDQRVGLKDVNSFFGNLRNGEKYEGLWGCLNDDNTLWYGTRNGITFGRFDANNPQLLGPKLETGKFHLLGGRMAAGTGPVAIELFANAPVAVAKGQAPVSEKANPSRMAVGQERDAIQHPGVESFDGQIARMLIWERPLEDKELAAAFATLSADYQLTGKER</sequence>
<feature type="signal peptide" evidence="1">
    <location>
        <begin position="1"/>
        <end position="17"/>
    </location>
</feature>
<proteinExistence type="predicted"/>
<keyword evidence="1" id="KW-0732">Signal</keyword>
<evidence type="ECO:0000313" key="3">
    <source>
        <dbReference type="Proteomes" id="UP001320876"/>
    </source>
</evidence>
<organism evidence="2 3">
    <name type="scientific">Luteolibacter arcticus</name>
    <dbReference type="NCBI Taxonomy" id="1581411"/>
    <lineage>
        <taxon>Bacteria</taxon>
        <taxon>Pseudomonadati</taxon>
        <taxon>Verrucomicrobiota</taxon>
        <taxon>Verrucomicrobiia</taxon>
        <taxon>Verrucomicrobiales</taxon>
        <taxon>Verrucomicrobiaceae</taxon>
        <taxon>Luteolibacter</taxon>
    </lineage>
</organism>
<evidence type="ECO:0008006" key="4">
    <source>
        <dbReference type="Google" id="ProtNLM"/>
    </source>
</evidence>
<name>A0ABT3GH65_9BACT</name>
<accession>A0ABT3GH65</accession>